<feature type="transmembrane region" description="Helical" evidence="1">
    <location>
        <begin position="15"/>
        <end position="34"/>
    </location>
</feature>
<protein>
    <submittedName>
        <fullName evidence="2">Uncharacterized protein</fullName>
    </submittedName>
</protein>
<geneLocation type="plasmid" evidence="2 3">
    <name>pRIVM_C010761_3</name>
</geneLocation>
<keyword evidence="2" id="KW-0614">Plasmid</keyword>
<dbReference type="AlphaFoldDB" id="A0AA46PJ42"/>
<dbReference type="RefSeq" id="WP_263503952.1">
    <property type="nucleotide sequence ID" value="NZ_CP089047.1"/>
</dbReference>
<dbReference type="EMBL" id="CP089047">
    <property type="protein sequence ID" value="UYF77401.1"/>
    <property type="molecule type" value="Genomic_DNA"/>
</dbReference>
<dbReference type="Proteomes" id="UP001164081">
    <property type="component" value="Plasmid pRIVM_C010761_3"/>
</dbReference>
<name>A0AA46PJ42_9GAMM</name>
<accession>A0AA46PJ42</accession>
<keyword evidence="1" id="KW-0812">Transmembrane</keyword>
<sequence>MNDILDFAANIHKRFFIGGMVVFVILVILMSLSININYLLILLGLILSFFTGGMVINNLYIRRLKKISGE</sequence>
<evidence type="ECO:0000256" key="1">
    <source>
        <dbReference type="SAM" id="Phobius"/>
    </source>
</evidence>
<keyword evidence="1" id="KW-1133">Transmembrane helix</keyword>
<proteinExistence type="predicted"/>
<evidence type="ECO:0000313" key="3">
    <source>
        <dbReference type="Proteomes" id="UP001164081"/>
    </source>
</evidence>
<keyword evidence="1" id="KW-0472">Membrane</keyword>
<organism evidence="2 3">
    <name type="scientific">Acinetobacter ursingii</name>
    <dbReference type="NCBI Taxonomy" id="108980"/>
    <lineage>
        <taxon>Bacteria</taxon>
        <taxon>Pseudomonadati</taxon>
        <taxon>Pseudomonadota</taxon>
        <taxon>Gammaproteobacteria</taxon>
        <taxon>Moraxellales</taxon>
        <taxon>Moraxellaceae</taxon>
        <taxon>Acinetobacter</taxon>
    </lineage>
</organism>
<evidence type="ECO:0000313" key="2">
    <source>
        <dbReference type="EMBL" id="UYF77401.1"/>
    </source>
</evidence>
<gene>
    <name evidence="2" type="ORF">LSO58_18370</name>
</gene>
<feature type="transmembrane region" description="Helical" evidence="1">
    <location>
        <begin position="40"/>
        <end position="61"/>
    </location>
</feature>
<reference evidence="2" key="1">
    <citation type="journal article" date="2022" name="J Glob Antimicrob Resist">
        <title>Comparative analysis of IMP-4- and OXA-58-containing plasmids of three carbapenemase-producing Acinetobacter ursingii strains in the Netherlands.</title>
        <authorList>
            <person name="Hendrickx A.P.A."/>
            <person name="Schade R.P."/>
            <person name="Landman F."/>
            <person name="Bosch T."/>
            <person name="Schouls L.M."/>
            <person name="van Dijk K."/>
        </authorList>
    </citation>
    <scope>NUCLEOTIDE SEQUENCE</scope>
    <source>
        <strain evidence="2">RIVM_C010761</strain>
    </source>
</reference>